<dbReference type="InterPro" id="IPR036390">
    <property type="entry name" value="WH_DNA-bd_sf"/>
</dbReference>
<protein>
    <submittedName>
        <fullName evidence="2">Uncharacterized protein</fullName>
    </submittedName>
</protein>
<reference evidence="2 3" key="1">
    <citation type="submission" date="2017-03" db="EMBL/GenBank/DDBJ databases">
        <title>Sulfur activation and transportation mechanism of thermophilic Archaea Acidianus manzaensis YN-25.</title>
        <authorList>
            <person name="Ma Y."/>
            <person name="Yang Y."/>
            <person name="Xia J."/>
        </authorList>
    </citation>
    <scope>NUCLEOTIDE SEQUENCE [LARGE SCALE GENOMIC DNA]</scope>
    <source>
        <strain evidence="2 3">YN-25</strain>
    </source>
</reference>
<accession>A0A1W6JX35</accession>
<keyword evidence="3" id="KW-1185">Reference proteome</keyword>
<dbReference type="Gene3D" id="1.10.10.10">
    <property type="entry name" value="Winged helix-like DNA-binding domain superfamily/Winged helix DNA-binding domain"/>
    <property type="match status" value="1"/>
</dbReference>
<keyword evidence="1" id="KW-0175">Coiled coil</keyword>
<gene>
    <name evidence="2" type="ORF">B6F84_01425</name>
</gene>
<sequence>MIDELQVISAIKELYDGKAVSFSKIKKKLKADNEELSSILEKLEKEGKIKRINNGGGKSYELIEDNVEKNDLIIKEIRELKDEIKKLEEFLVEKKKINENSFDEVYEKVKDNLGYAHLEAIRLELGLSKEEFYSKMRKHIEEFYDLIAGGEEGYVRKGSIYGIIKKR</sequence>
<dbReference type="InterPro" id="IPR036388">
    <property type="entry name" value="WH-like_DNA-bd_sf"/>
</dbReference>
<dbReference type="Proteomes" id="UP000193404">
    <property type="component" value="Chromosome"/>
</dbReference>
<dbReference type="GeneID" id="41589538"/>
<name>A0A1W6JX35_9CREN</name>
<organism evidence="2 3">
    <name type="scientific">Acidianus manzaensis</name>
    <dbReference type="NCBI Taxonomy" id="282676"/>
    <lineage>
        <taxon>Archaea</taxon>
        <taxon>Thermoproteota</taxon>
        <taxon>Thermoprotei</taxon>
        <taxon>Sulfolobales</taxon>
        <taxon>Sulfolobaceae</taxon>
        <taxon>Acidianus</taxon>
    </lineage>
</organism>
<dbReference type="RefSeq" id="WP_148690566.1">
    <property type="nucleotide sequence ID" value="NZ_CP020477.1"/>
</dbReference>
<proteinExistence type="predicted"/>
<dbReference type="OrthoDB" id="34008at2157"/>
<dbReference type="KEGG" id="aman:B6F84_01425"/>
<dbReference type="EMBL" id="CP020477">
    <property type="protein sequence ID" value="ARM74815.1"/>
    <property type="molecule type" value="Genomic_DNA"/>
</dbReference>
<dbReference type="AlphaFoldDB" id="A0A1W6JX35"/>
<dbReference type="STRING" id="282676.B6F84_01425"/>
<dbReference type="SUPFAM" id="SSF46785">
    <property type="entry name" value="Winged helix' DNA-binding domain"/>
    <property type="match status" value="1"/>
</dbReference>
<evidence type="ECO:0000256" key="1">
    <source>
        <dbReference type="SAM" id="Coils"/>
    </source>
</evidence>
<evidence type="ECO:0000313" key="2">
    <source>
        <dbReference type="EMBL" id="ARM74815.1"/>
    </source>
</evidence>
<feature type="coiled-coil region" evidence="1">
    <location>
        <begin position="26"/>
        <end position="100"/>
    </location>
</feature>
<evidence type="ECO:0000313" key="3">
    <source>
        <dbReference type="Proteomes" id="UP000193404"/>
    </source>
</evidence>